<dbReference type="InterPro" id="IPR058282">
    <property type="entry name" value="DUF7976"/>
</dbReference>
<keyword evidence="2" id="KW-1185">Reference proteome</keyword>
<dbReference type="KEGG" id="hhb:Hhub_2755"/>
<dbReference type="AlphaFoldDB" id="A0A0U5CYX7"/>
<dbReference type="RefSeq" id="WP_059057174.1">
    <property type="nucleotide sequence ID" value="NZ_CEML01000001.1"/>
</dbReference>
<reference evidence="2" key="1">
    <citation type="journal article" date="2016" name="Environ. Microbiol.">
        <title>The complete genome of a viable archaeum isolated from 123-million-year-old rock salt.</title>
        <authorList>
            <person name="Jaakkola S.T."/>
            <person name="Pfeiffer F."/>
            <person name="Ravantti J.J."/>
            <person name="Guo Q."/>
            <person name="Liu Y."/>
            <person name="Chen X."/>
            <person name="Ma H."/>
            <person name="Yang C."/>
            <person name="Oksanen H.M."/>
            <person name="Bamford D.H."/>
        </authorList>
    </citation>
    <scope>NUCLEOTIDE SEQUENCE</scope>
    <source>
        <strain evidence="2">JI20-1</strain>
    </source>
</reference>
<name>A0A0U5CYX7_9EURY</name>
<accession>A0A0U5CYX7</accession>
<dbReference type="OrthoDB" id="167123at2157"/>
<dbReference type="EMBL" id="LN831302">
    <property type="protein sequence ID" value="CQH58455.1"/>
    <property type="molecule type" value="Genomic_DNA"/>
</dbReference>
<dbReference type="STRING" id="1407499.HHUB_2755"/>
<dbReference type="GeneID" id="26659385"/>
<proteinExistence type="predicted"/>
<evidence type="ECO:0000313" key="2">
    <source>
        <dbReference type="Proteomes" id="UP000066737"/>
    </source>
</evidence>
<dbReference type="Proteomes" id="UP000066737">
    <property type="component" value="Chromosome I"/>
</dbReference>
<sequence>MSEFDDTEKRDVLRDVADELREEDSEEAERVAAIVHRVSDIYDEDEDVDAQHVYLNMRNILQISEQGGIER</sequence>
<dbReference type="Pfam" id="PF25931">
    <property type="entry name" value="DUF7976"/>
    <property type="match status" value="1"/>
</dbReference>
<protein>
    <submittedName>
        <fullName evidence="1">Uncharacterized protein</fullName>
    </submittedName>
</protein>
<gene>
    <name evidence="1" type="ORF">HHUB_2755</name>
</gene>
<evidence type="ECO:0000313" key="1">
    <source>
        <dbReference type="EMBL" id="CQH58455.1"/>
    </source>
</evidence>
<organism evidence="1 2">
    <name type="scientific">Halobacterium hubeiense</name>
    <dbReference type="NCBI Taxonomy" id="1407499"/>
    <lineage>
        <taxon>Archaea</taxon>
        <taxon>Methanobacteriati</taxon>
        <taxon>Methanobacteriota</taxon>
        <taxon>Stenosarchaea group</taxon>
        <taxon>Halobacteria</taxon>
        <taxon>Halobacteriales</taxon>
        <taxon>Halobacteriaceae</taxon>
        <taxon>Halobacterium</taxon>
    </lineage>
</organism>